<keyword evidence="3" id="KW-1185">Reference proteome</keyword>
<feature type="region of interest" description="Disordered" evidence="1">
    <location>
        <begin position="321"/>
        <end position="387"/>
    </location>
</feature>
<dbReference type="EMBL" id="JAACJO010000002">
    <property type="protein sequence ID" value="KAF5362513.1"/>
    <property type="molecule type" value="Genomic_DNA"/>
</dbReference>
<dbReference type="Proteomes" id="UP000559027">
    <property type="component" value="Unassembled WGS sequence"/>
</dbReference>
<feature type="compositionally biased region" description="Gly residues" evidence="1">
    <location>
        <begin position="635"/>
        <end position="644"/>
    </location>
</feature>
<feature type="region of interest" description="Disordered" evidence="1">
    <location>
        <begin position="673"/>
        <end position="749"/>
    </location>
</feature>
<feature type="region of interest" description="Disordered" evidence="1">
    <location>
        <begin position="45"/>
        <end position="75"/>
    </location>
</feature>
<feature type="compositionally biased region" description="Pro residues" evidence="1">
    <location>
        <begin position="143"/>
        <end position="152"/>
    </location>
</feature>
<dbReference type="OrthoDB" id="2507488at2759"/>
<protein>
    <submittedName>
        <fullName evidence="2">Uncharacterized protein</fullName>
    </submittedName>
</protein>
<reference evidence="2 3" key="1">
    <citation type="journal article" date="2020" name="ISME J.">
        <title>Uncovering the hidden diversity of litter-decomposition mechanisms in mushroom-forming fungi.</title>
        <authorList>
            <person name="Floudas D."/>
            <person name="Bentzer J."/>
            <person name="Ahren D."/>
            <person name="Johansson T."/>
            <person name="Persson P."/>
            <person name="Tunlid A."/>
        </authorList>
    </citation>
    <scope>NUCLEOTIDE SEQUENCE [LARGE SCALE GENOMIC DNA]</scope>
    <source>
        <strain evidence="2 3">CBS 146.42</strain>
    </source>
</reference>
<feature type="region of interest" description="Disordered" evidence="1">
    <location>
        <begin position="124"/>
        <end position="179"/>
    </location>
</feature>
<evidence type="ECO:0000313" key="3">
    <source>
        <dbReference type="Proteomes" id="UP000559027"/>
    </source>
</evidence>
<feature type="compositionally biased region" description="Basic residues" evidence="1">
    <location>
        <begin position="362"/>
        <end position="374"/>
    </location>
</feature>
<accession>A0A8H5LMF3</accession>
<name>A0A8H5LMF3_9AGAR</name>
<proteinExistence type="predicted"/>
<dbReference type="AlphaFoldDB" id="A0A8H5LMF3"/>
<comment type="caution">
    <text evidence="2">The sequence shown here is derived from an EMBL/GenBank/DDBJ whole genome shotgun (WGS) entry which is preliminary data.</text>
</comment>
<feature type="compositionally biased region" description="Acidic residues" evidence="1">
    <location>
        <begin position="124"/>
        <end position="138"/>
    </location>
</feature>
<gene>
    <name evidence="2" type="ORF">D9756_002673</name>
</gene>
<feature type="region of interest" description="Disordered" evidence="1">
    <location>
        <begin position="848"/>
        <end position="895"/>
    </location>
</feature>
<feature type="region of interest" description="Disordered" evidence="1">
    <location>
        <begin position="632"/>
        <end position="654"/>
    </location>
</feature>
<feature type="compositionally biased region" description="Low complexity" evidence="1">
    <location>
        <begin position="52"/>
        <end position="74"/>
    </location>
</feature>
<organism evidence="2 3">
    <name type="scientific">Leucocoprinus leucothites</name>
    <dbReference type="NCBI Taxonomy" id="201217"/>
    <lineage>
        <taxon>Eukaryota</taxon>
        <taxon>Fungi</taxon>
        <taxon>Dikarya</taxon>
        <taxon>Basidiomycota</taxon>
        <taxon>Agaricomycotina</taxon>
        <taxon>Agaricomycetes</taxon>
        <taxon>Agaricomycetidae</taxon>
        <taxon>Agaricales</taxon>
        <taxon>Agaricineae</taxon>
        <taxon>Agaricaceae</taxon>
        <taxon>Leucocoprinus</taxon>
    </lineage>
</organism>
<evidence type="ECO:0000313" key="2">
    <source>
        <dbReference type="EMBL" id="KAF5362513.1"/>
    </source>
</evidence>
<feature type="compositionally biased region" description="Acidic residues" evidence="1">
    <location>
        <begin position="862"/>
        <end position="871"/>
    </location>
</feature>
<feature type="region of interest" description="Disordered" evidence="1">
    <location>
        <begin position="505"/>
        <end position="524"/>
    </location>
</feature>
<feature type="compositionally biased region" description="Low complexity" evidence="1">
    <location>
        <begin position="679"/>
        <end position="702"/>
    </location>
</feature>
<feature type="compositionally biased region" description="Low complexity" evidence="1">
    <location>
        <begin position="505"/>
        <end position="515"/>
    </location>
</feature>
<sequence length="895" mass="97361">MTMYQTISPPLFDIPDFPTLRRVKPLPKRRHASFNFNPEANVNITPNSTGINSPLLSQSNSHSSYISSYHTHPTQQLQPDIAHASDPLPSTVDAERSQYDWRLAPEFFLPEEILRVASVLPEPEVDDGGIGDGGDDAGEPFLPLEPKPPPTNFAPLSTTATPPPPSDISSYDEESRQLTETPYRPPFFRSLTKQHVNQDGPDRTEQLGSEVTEGELQDQFFLRTETDRLLAHADSLSARMALRSYYHSMGYSETEFGTSVGAPLAPLPPVSSSRMDHVAADYIATPPNESETFDDSINASGVTSTAHPANAVESGYVAVGVGRGHDEADGDEREDYTDHANQQGQGNTKKRKVPANVGSSPPHHHHHHHHHIHHYSTGYEPTTGADRGSEKGFSFGLGFGLDSGVESVEVSGSGMISNGVVSDVFGPLPGHDEPQSQLVSTRSHTLRLHRKPQLSPATLAGLRRKELIRNRKKQLEVIMGDLPASDSFALDHALSKNFPPLLSSFTSPNSSPNSPATDTDHGHSHVGPTFVRTGGKPDETFDVGWGWGGADGKEVRVKLSKRAKIRAARAVTLGRLGRHPDAAPFPTREFTYSLASATAERLVNMQQEVTKLRSLFATELARQTAKAAEMVVGTGKSGGGGPGKSGKRRAQQRARTIMNAKSGEQQAEFLEMPQQGTRPSAQPQTPSPQISQTQSQGQTPTPKKGKKKKRSTMANASNPHHLRNYVPSRLPHAAGGGGSTGMNHGQGNQTANASLLWPLALKFLSADLPPRRRKDTSGTGQSDIGVQSLPQLVVPQEEWICSFCEYSLFYGEDAEYRRAIRNRKKVLKRRRRARERAAAAASGVNAAMKNAVAPGTEKTHIEDEEYDDQEYESVPNSVSSRVDGTGNLRNREPPG</sequence>
<evidence type="ECO:0000256" key="1">
    <source>
        <dbReference type="SAM" id="MobiDB-lite"/>
    </source>
</evidence>